<keyword evidence="9" id="KW-1185">Reference proteome</keyword>
<evidence type="ECO:0000259" key="7">
    <source>
        <dbReference type="Pfam" id="PF03176"/>
    </source>
</evidence>
<evidence type="ECO:0000256" key="1">
    <source>
        <dbReference type="ARBA" id="ARBA00004651"/>
    </source>
</evidence>
<feature type="transmembrane region" description="Helical" evidence="6">
    <location>
        <begin position="556"/>
        <end position="578"/>
    </location>
</feature>
<keyword evidence="4 6" id="KW-1133">Transmembrane helix</keyword>
<feature type="transmembrane region" description="Helical" evidence="6">
    <location>
        <begin position="639"/>
        <end position="666"/>
    </location>
</feature>
<protein>
    <submittedName>
        <fullName evidence="8">RND superfamily putative drug exporter</fullName>
    </submittedName>
</protein>
<dbReference type="SUPFAM" id="SSF82866">
    <property type="entry name" value="Multidrug efflux transporter AcrB transmembrane domain"/>
    <property type="match status" value="2"/>
</dbReference>
<feature type="domain" description="Membrane transport protein MMPL" evidence="7">
    <location>
        <begin position="404"/>
        <end position="714"/>
    </location>
</feature>
<gene>
    <name evidence="8" type="ORF">BC739_000387</name>
</gene>
<feature type="transmembrane region" description="Helical" evidence="6">
    <location>
        <begin position="672"/>
        <end position="698"/>
    </location>
</feature>
<dbReference type="Gene3D" id="1.20.1640.10">
    <property type="entry name" value="Multidrug efflux transporter AcrB transmembrane domain"/>
    <property type="match status" value="2"/>
</dbReference>
<feature type="transmembrane region" description="Helical" evidence="6">
    <location>
        <begin position="306"/>
        <end position="331"/>
    </location>
</feature>
<dbReference type="Pfam" id="PF03176">
    <property type="entry name" value="MMPL"/>
    <property type="match status" value="2"/>
</dbReference>
<comment type="caution">
    <text evidence="8">The sequence shown here is derived from an EMBL/GenBank/DDBJ whole genome shotgun (WGS) entry which is preliminary data.</text>
</comment>
<keyword evidence="5 6" id="KW-0472">Membrane</keyword>
<feature type="transmembrane region" description="Helical" evidence="6">
    <location>
        <begin position="530"/>
        <end position="549"/>
    </location>
</feature>
<evidence type="ECO:0000256" key="6">
    <source>
        <dbReference type="SAM" id="Phobius"/>
    </source>
</evidence>
<keyword evidence="3 6" id="KW-0812">Transmembrane</keyword>
<accession>A0ABR6B8P3</accession>
<feature type="transmembrane region" description="Helical" evidence="6">
    <location>
        <begin position="186"/>
        <end position="219"/>
    </location>
</feature>
<feature type="transmembrane region" description="Helical" evidence="6">
    <location>
        <begin position="231"/>
        <end position="252"/>
    </location>
</feature>
<feature type="transmembrane region" description="Helical" evidence="6">
    <location>
        <begin position="364"/>
        <end position="384"/>
    </location>
</feature>
<evidence type="ECO:0000256" key="3">
    <source>
        <dbReference type="ARBA" id="ARBA00022692"/>
    </source>
</evidence>
<sequence>MQNKSVTVRAARWSARHPWTAIIGWVVFVALCLVAGSAIGSHAATNRDFGVGEAGRMEAMAEDNGLTLAAVEQILITAPSGSLDRAQAQAVAAEISQRMGALPAVASVDPPVVSADGSAISVPVTMKGDAREAASHVDTLLRQTAEVQKAHPGLRVEETGRGSTGKGLNEQRASDLALSEKITLPITLVILLLVFGSLLTAGVPVLLAITAIAGTMGLYSIASHVFPDAGVANQVILLLGMAVGVDYALFYVKRVREERERAGGQISSQAAVELAAATSGRVVVMSGLAVIASTACLFLADDVIFSSLAAGTIIVVLVAMISSLTVLPALLTKLGKRMDSQLPFLRRKRSAGGGRRWNALLRPAMTHPVATLVIATLAMLLLALPGLGMKLGTPGEDTYSREIPALQVADRLDAAFPAQKVTNTIGLHSTELDGQQIRAALQGLVRTTSTDPLFAGNTAPRIRIATDGHTGTLDLGTPFTASTQQASDALHVLRQRYVPQAFGSLPGARYAVSGDVARDQDYTQHQNEQLPWVLLVVLLVTFLVTAFVFRSVVIAFFGTLLTMLSTAGALGGLVLLFQSSFSTALFGADSAGFIGSRVPLFLIVILFGLSMDYQIFVVSRIREAVLRGVPTRRAVAEGIASSASVVTGAAVVMVSVFASFTFLHLLEVKQTGYALVLGVLLDAVVVRILILPALLALLGRASWWPSRAARRAATAPAPAETTARLSQPIR</sequence>
<feature type="transmembrane region" description="Helical" evidence="6">
    <location>
        <begin position="598"/>
        <end position="618"/>
    </location>
</feature>
<evidence type="ECO:0000256" key="5">
    <source>
        <dbReference type="ARBA" id="ARBA00023136"/>
    </source>
</evidence>
<dbReference type="PANTHER" id="PTHR33406:SF13">
    <property type="entry name" value="MEMBRANE PROTEIN YDFJ"/>
    <property type="match status" value="1"/>
</dbReference>
<proteinExistence type="predicted"/>
<dbReference type="RefSeq" id="WP_318295832.1">
    <property type="nucleotide sequence ID" value="NZ_BAAABQ010000046.1"/>
</dbReference>
<evidence type="ECO:0000256" key="2">
    <source>
        <dbReference type="ARBA" id="ARBA00022475"/>
    </source>
</evidence>
<reference evidence="8 9" key="1">
    <citation type="submission" date="2020-08" db="EMBL/GenBank/DDBJ databases">
        <title>Genomic Encyclopedia of Archaeal and Bacterial Type Strains, Phase II (KMG-II): from individual species to whole genera.</title>
        <authorList>
            <person name="Goeker M."/>
        </authorList>
    </citation>
    <scope>NUCLEOTIDE SEQUENCE [LARGE SCALE GENOMIC DNA]</scope>
    <source>
        <strain evidence="8 9">DSM 43850</strain>
    </source>
</reference>
<dbReference type="Proteomes" id="UP000517916">
    <property type="component" value="Unassembled WGS sequence"/>
</dbReference>
<dbReference type="EMBL" id="JACJID010000001">
    <property type="protein sequence ID" value="MBA8923190.1"/>
    <property type="molecule type" value="Genomic_DNA"/>
</dbReference>
<organism evidence="8 9">
    <name type="scientific">Kutzneria viridogrisea</name>
    <dbReference type="NCBI Taxonomy" id="47990"/>
    <lineage>
        <taxon>Bacteria</taxon>
        <taxon>Bacillati</taxon>
        <taxon>Actinomycetota</taxon>
        <taxon>Actinomycetes</taxon>
        <taxon>Pseudonocardiales</taxon>
        <taxon>Pseudonocardiaceae</taxon>
        <taxon>Kutzneria</taxon>
    </lineage>
</organism>
<feature type="transmembrane region" description="Helical" evidence="6">
    <location>
        <begin position="20"/>
        <end position="39"/>
    </location>
</feature>
<dbReference type="InterPro" id="IPR050545">
    <property type="entry name" value="Mycobact_MmpL"/>
</dbReference>
<feature type="transmembrane region" description="Helical" evidence="6">
    <location>
        <begin position="282"/>
        <end position="300"/>
    </location>
</feature>
<evidence type="ECO:0000313" key="9">
    <source>
        <dbReference type="Proteomes" id="UP000517916"/>
    </source>
</evidence>
<keyword evidence="2" id="KW-1003">Cell membrane</keyword>
<dbReference type="InterPro" id="IPR004869">
    <property type="entry name" value="MMPL_dom"/>
</dbReference>
<evidence type="ECO:0000313" key="8">
    <source>
        <dbReference type="EMBL" id="MBA8923190.1"/>
    </source>
</evidence>
<evidence type="ECO:0000256" key="4">
    <source>
        <dbReference type="ARBA" id="ARBA00022989"/>
    </source>
</evidence>
<comment type="subcellular location">
    <subcellularLocation>
        <location evidence="1">Cell membrane</location>
        <topology evidence="1">Multi-pass membrane protein</topology>
    </subcellularLocation>
</comment>
<dbReference type="PANTHER" id="PTHR33406">
    <property type="entry name" value="MEMBRANE PROTEIN MJ1562-RELATED"/>
    <property type="match status" value="1"/>
</dbReference>
<name>A0ABR6B8P3_9PSEU</name>
<feature type="domain" description="Membrane transport protein MMPL" evidence="7">
    <location>
        <begin position="85"/>
        <end position="369"/>
    </location>
</feature>